<gene>
    <name evidence="2" type="ORF">MEDL_14013</name>
</gene>
<dbReference type="GO" id="GO:0005764">
    <property type="term" value="C:lysosome"/>
    <property type="evidence" value="ECO:0007669"/>
    <property type="project" value="TreeGrafter"/>
</dbReference>
<dbReference type="GO" id="GO:0007160">
    <property type="term" value="P:cell-matrix adhesion"/>
    <property type="evidence" value="ECO:0007669"/>
    <property type="project" value="InterPro"/>
</dbReference>
<evidence type="ECO:0000313" key="3">
    <source>
        <dbReference type="Proteomes" id="UP000683360"/>
    </source>
</evidence>
<feature type="signal peptide" evidence="1">
    <location>
        <begin position="1"/>
        <end position="16"/>
    </location>
</feature>
<dbReference type="GO" id="GO:0005576">
    <property type="term" value="C:extracellular region"/>
    <property type="evidence" value="ECO:0007669"/>
    <property type="project" value="InterPro"/>
</dbReference>
<feature type="chain" id="PRO_5035928208" evidence="1">
    <location>
        <begin position="17"/>
        <end position="333"/>
    </location>
</feature>
<accession>A0A8S3QQS1</accession>
<dbReference type="PANTHER" id="PTHR10697:SF13">
    <property type="entry name" value="RICIN B LECTIN DOMAIN-CONTAINING PROTEIN"/>
    <property type="match status" value="1"/>
</dbReference>
<name>A0A8S3QQS1_MYTED</name>
<evidence type="ECO:0000313" key="2">
    <source>
        <dbReference type="EMBL" id="CAG2199258.1"/>
    </source>
</evidence>
<comment type="caution">
    <text evidence="2">The sequence shown here is derived from an EMBL/GenBank/DDBJ whole genome shotgun (WGS) entry which is preliminary data.</text>
</comment>
<keyword evidence="3" id="KW-1185">Reference proteome</keyword>
<dbReference type="InterPro" id="IPR001299">
    <property type="entry name" value="Ependymin"/>
</dbReference>
<dbReference type="Proteomes" id="UP000683360">
    <property type="component" value="Unassembled WGS sequence"/>
</dbReference>
<dbReference type="AlphaFoldDB" id="A0A8S3QQS1"/>
<proteinExistence type="predicted"/>
<dbReference type="EMBL" id="CAJPWZ010000720">
    <property type="protein sequence ID" value="CAG2199258.1"/>
    <property type="molecule type" value="Genomic_DNA"/>
</dbReference>
<evidence type="ECO:0000256" key="1">
    <source>
        <dbReference type="SAM" id="SignalP"/>
    </source>
</evidence>
<sequence length="333" mass="37067">MLLFVCILGLFSATSAAVVPKPCCSKHQMTAELVQITGSYTNGTPATVEAAIKIQYDYDTKMIKLEQTDGTTIIQDFNKTQQYIISGKSCLKDKLPTDLQLQPPCVPSNATYRGRRTIGDDVTYDVDTWFIADTPWGNITVSVMAHDCTPVMQGTSTNENNVNLNVLIQVRLAFALKDIAARDYLLKLIKVSMKLYYDYDNLMMKMERLDGTTIVQDFNHKKQYTLSGKSCSKNDLPNGLNMQPPCIQSNATYRGRNTIGDDVAYDVDTWFIESSSWGNLTVSVMAHDCTLVVQGISTNANNVVSQTTIFYHNVQYTTLEATAFQVPQNCSES</sequence>
<reference evidence="2" key="1">
    <citation type="submission" date="2021-03" db="EMBL/GenBank/DDBJ databases">
        <authorList>
            <person name="Bekaert M."/>
        </authorList>
    </citation>
    <scope>NUCLEOTIDE SEQUENCE</scope>
</reference>
<dbReference type="Pfam" id="PF00811">
    <property type="entry name" value="Ependymin"/>
    <property type="match status" value="1"/>
</dbReference>
<organism evidence="2 3">
    <name type="scientific">Mytilus edulis</name>
    <name type="common">Blue mussel</name>
    <dbReference type="NCBI Taxonomy" id="6550"/>
    <lineage>
        <taxon>Eukaryota</taxon>
        <taxon>Metazoa</taxon>
        <taxon>Spiralia</taxon>
        <taxon>Lophotrochozoa</taxon>
        <taxon>Mollusca</taxon>
        <taxon>Bivalvia</taxon>
        <taxon>Autobranchia</taxon>
        <taxon>Pteriomorphia</taxon>
        <taxon>Mytilida</taxon>
        <taxon>Mytiloidea</taxon>
        <taxon>Mytilidae</taxon>
        <taxon>Mytilinae</taxon>
        <taxon>Mytilus</taxon>
    </lineage>
</organism>
<dbReference type="GO" id="GO:0005509">
    <property type="term" value="F:calcium ion binding"/>
    <property type="evidence" value="ECO:0007669"/>
    <property type="project" value="InterPro"/>
</dbReference>
<dbReference type="OrthoDB" id="6065918at2759"/>
<keyword evidence="1" id="KW-0732">Signal</keyword>
<protein>
    <submittedName>
        <fullName evidence="2">Uncharacterized protein</fullName>
    </submittedName>
</protein>
<dbReference type="PANTHER" id="PTHR10697">
    <property type="entry name" value="MAMMALIAN EPENDYMIN-RELATED PROTEIN 1"/>
    <property type="match status" value="1"/>
</dbReference>